<keyword evidence="1" id="KW-0732">Signal</keyword>
<organism evidence="2">
    <name type="scientific">Noctiluca scintillans</name>
    <name type="common">Sea sparkle</name>
    <name type="synonym">Red tide dinoflagellate</name>
    <dbReference type="NCBI Taxonomy" id="2966"/>
    <lineage>
        <taxon>Eukaryota</taxon>
        <taxon>Sar</taxon>
        <taxon>Alveolata</taxon>
        <taxon>Dinophyceae</taxon>
        <taxon>Noctilucales</taxon>
        <taxon>Noctilucaceae</taxon>
        <taxon>Noctiluca</taxon>
    </lineage>
</organism>
<reference evidence="2" key="1">
    <citation type="submission" date="2021-01" db="EMBL/GenBank/DDBJ databases">
        <authorList>
            <person name="Corre E."/>
            <person name="Pelletier E."/>
            <person name="Niang G."/>
            <person name="Scheremetjew M."/>
            <person name="Finn R."/>
            <person name="Kale V."/>
            <person name="Holt S."/>
            <person name="Cochrane G."/>
            <person name="Meng A."/>
            <person name="Brown T."/>
            <person name="Cohen L."/>
        </authorList>
    </citation>
    <scope>NUCLEOTIDE SEQUENCE</scope>
</reference>
<evidence type="ECO:0000313" key="2">
    <source>
        <dbReference type="EMBL" id="CAD8862082.1"/>
    </source>
</evidence>
<evidence type="ECO:0000256" key="1">
    <source>
        <dbReference type="SAM" id="SignalP"/>
    </source>
</evidence>
<dbReference type="InterPro" id="IPR027417">
    <property type="entry name" value="P-loop_NTPase"/>
</dbReference>
<dbReference type="AlphaFoldDB" id="A0A7S1AQZ2"/>
<dbReference type="SUPFAM" id="SSF52540">
    <property type="entry name" value="P-loop containing nucleoside triphosphate hydrolases"/>
    <property type="match status" value="1"/>
</dbReference>
<sequence length="287" mass="32015">MCPSLWALVALFPLVCGVRLQDVNFTVPVVDPHSIPGLGNLVGSSSDLEQGFASQLAELVMNAPDDCDICKGKFKWQFIVGTGRSGTTTTLMMIDAIPGYYLTGENDNLVNNLQQIYVDMMSRKAPVEGAFRRDGVIPEHRVLCGMQEMVKLSLGEFDEEHVTTIGFKEIRFKTEEDLAFLQKLFPCAKFIVVTRRNPSDAVGSGWWNEKNIDDMMKNSRVLQAWQSSHEPIAFPLQLEDFSVERFNEMLKWLGVSGCEYTDVGHSNKGGYSDGRDTVKMNGTCVSH</sequence>
<dbReference type="Gene3D" id="3.40.50.300">
    <property type="entry name" value="P-loop containing nucleotide triphosphate hydrolases"/>
    <property type="match status" value="1"/>
</dbReference>
<feature type="chain" id="PRO_5031143805" description="Protein-tyrosine sulfotransferase" evidence="1">
    <location>
        <begin position="18"/>
        <end position="287"/>
    </location>
</feature>
<name>A0A7S1AQZ2_NOCSC</name>
<dbReference type="EMBL" id="HBFQ01051117">
    <property type="protein sequence ID" value="CAD8862082.1"/>
    <property type="molecule type" value="Transcribed_RNA"/>
</dbReference>
<protein>
    <recommendedName>
        <fullName evidence="3">Protein-tyrosine sulfotransferase</fullName>
    </recommendedName>
</protein>
<gene>
    <name evidence="2" type="ORF">NSCI0253_LOCUS36437</name>
</gene>
<dbReference type="Pfam" id="PF13469">
    <property type="entry name" value="Sulfotransfer_3"/>
    <property type="match status" value="1"/>
</dbReference>
<accession>A0A7S1AQZ2</accession>
<evidence type="ECO:0008006" key="3">
    <source>
        <dbReference type="Google" id="ProtNLM"/>
    </source>
</evidence>
<proteinExistence type="predicted"/>
<feature type="signal peptide" evidence="1">
    <location>
        <begin position="1"/>
        <end position="17"/>
    </location>
</feature>